<dbReference type="EMBL" id="BONX01000004">
    <property type="protein sequence ID" value="GIG94406.1"/>
    <property type="molecule type" value="Genomic_DNA"/>
</dbReference>
<evidence type="ECO:0000313" key="1">
    <source>
        <dbReference type="EMBL" id="GIG94406.1"/>
    </source>
</evidence>
<reference evidence="1 2" key="1">
    <citation type="submission" date="2021-01" db="EMBL/GenBank/DDBJ databases">
        <title>Whole genome shotgun sequence of Plantactinospora mayteni NBRC 109088.</title>
        <authorList>
            <person name="Komaki H."/>
            <person name="Tamura T."/>
        </authorList>
    </citation>
    <scope>NUCLEOTIDE SEQUENCE [LARGE SCALE GENOMIC DNA]</scope>
    <source>
        <strain evidence="1 2">NBRC 109088</strain>
    </source>
</reference>
<gene>
    <name evidence="1" type="ORF">Pma05_09790</name>
</gene>
<accession>A0ABQ4EI41</accession>
<protein>
    <submittedName>
        <fullName evidence="1">Uncharacterized protein</fullName>
    </submittedName>
</protein>
<name>A0ABQ4EI41_9ACTN</name>
<dbReference type="RefSeq" id="WP_203856043.1">
    <property type="nucleotide sequence ID" value="NZ_BAAAZQ010000002.1"/>
</dbReference>
<keyword evidence="2" id="KW-1185">Reference proteome</keyword>
<dbReference type="Proteomes" id="UP000621500">
    <property type="component" value="Unassembled WGS sequence"/>
</dbReference>
<organism evidence="1 2">
    <name type="scientific">Plantactinospora mayteni</name>
    <dbReference type="NCBI Taxonomy" id="566021"/>
    <lineage>
        <taxon>Bacteria</taxon>
        <taxon>Bacillati</taxon>
        <taxon>Actinomycetota</taxon>
        <taxon>Actinomycetes</taxon>
        <taxon>Micromonosporales</taxon>
        <taxon>Micromonosporaceae</taxon>
        <taxon>Plantactinospora</taxon>
    </lineage>
</organism>
<comment type="caution">
    <text evidence="1">The sequence shown here is derived from an EMBL/GenBank/DDBJ whole genome shotgun (WGS) entry which is preliminary data.</text>
</comment>
<sequence>MPAGDLAVTAYDLVAMGRTGVDIYPLEHGVGLEDVKRLEVEVLVGDRTVNLFQPPLAVRRGRRWKSGRTRRAVQVEEGSVEVPR</sequence>
<proteinExistence type="predicted"/>
<evidence type="ECO:0000313" key="2">
    <source>
        <dbReference type="Proteomes" id="UP000621500"/>
    </source>
</evidence>